<protein>
    <recommendedName>
        <fullName evidence="8 9">Proline iminopeptidase</fullName>
        <shortName evidence="8">PIP</shortName>
        <ecNumber evidence="8 9">3.4.11.5</ecNumber>
    </recommendedName>
    <alternativeName>
        <fullName evidence="8">Prolyl aminopeptidase</fullName>
    </alternativeName>
</protein>
<dbReference type="EMBL" id="JBFBMH010000015">
    <property type="protein sequence ID" value="MEW1975617.1"/>
    <property type="molecule type" value="Genomic_DNA"/>
</dbReference>
<dbReference type="NCBIfam" id="TIGR01249">
    <property type="entry name" value="pro_imino_pep_1"/>
    <property type="match status" value="1"/>
</dbReference>
<gene>
    <name evidence="11" type="primary">pip</name>
    <name evidence="11" type="ORF">AB0301_11155</name>
</gene>
<dbReference type="InterPro" id="IPR002410">
    <property type="entry name" value="Peptidase_S33"/>
</dbReference>
<dbReference type="Gene3D" id="3.40.50.1820">
    <property type="entry name" value="alpha/beta hydrolase"/>
    <property type="match status" value="1"/>
</dbReference>
<dbReference type="SUPFAM" id="SSF53474">
    <property type="entry name" value="alpha/beta-Hydrolases"/>
    <property type="match status" value="1"/>
</dbReference>
<dbReference type="PIRSF" id="PIRSF006431">
    <property type="entry name" value="Pept_S33"/>
    <property type="match status" value="1"/>
</dbReference>
<dbReference type="Pfam" id="PF00561">
    <property type="entry name" value="Abhydrolase_1"/>
    <property type="match status" value="1"/>
</dbReference>
<comment type="catalytic activity">
    <reaction evidence="1 8 9">
        <text>Release of N-terminal proline from a peptide.</text>
        <dbReference type="EC" id="3.4.11.5"/>
    </reaction>
</comment>
<reference evidence="11 12" key="1">
    <citation type="submission" date="2024-06" db="EMBL/GenBank/DDBJ databases">
        <title>The Natural Products Discovery Center: Release of the First 8490 Sequenced Strains for Exploring Actinobacteria Biosynthetic Diversity.</title>
        <authorList>
            <person name="Kalkreuter E."/>
            <person name="Kautsar S.A."/>
            <person name="Yang D."/>
            <person name="Bader C.D."/>
            <person name="Teijaro C.N."/>
            <person name="Fluegel L."/>
            <person name="Davis C.M."/>
            <person name="Simpson J.R."/>
            <person name="Lauterbach L."/>
            <person name="Steele A.D."/>
            <person name="Gui C."/>
            <person name="Meng S."/>
            <person name="Li G."/>
            <person name="Viehrig K."/>
            <person name="Ye F."/>
            <person name="Su P."/>
            <person name="Kiefer A.F."/>
            <person name="Nichols A."/>
            <person name="Cepeda A.J."/>
            <person name="Yan W."/>
            <person name="Fan B."/>
            <person name="Jiang Y."/>
            <person name="Adhikari A."/>
            <person name="Zheng C.-J."/>
            <person name="Schuster L."/>
            <person name="Cowan T.M."/>
            <person name="Smanski M.J."/>
            <person name="Chevrette M.G."/>
            <person name="De Carvalho L.P.S."/>
            <person name="Shen B."/>
        </authorList>
    </citation>
    <scope>NUCLEOTIDE SEQUENCE [LARGE SCALE GENOMIC DNA]</scope>
    <source>
        <strain evidence="11 12">NPDC077434</strain>
    </source>
</reference>
<evidence type="ECO:0000256" key="4">
    <source>
        <dbReference type="ARBA" id="ARBA00022438"/>
    </source>
</evidence>
<dbReference type="PANTHER" id="PTHR43722">
    <property type="entry name" value="PROLINE IMINOPEPTIDASE"/>
    <property type="match status" value="1"/>
</dbReference>
<dbReference type="InterPro" id="IPR029058">
    <property type="entry name" value="AB_hydrolase_fold"/>
</dbReference>
<comment type="caution">
    <text evidence="11">The sequence shown here is derived from an EMBL/GenBank/DDBJ whole genome shotgun (WGS) entry which is preliminary data.</text>
</comment>
<dbReference type="PRINTS" id="PR00111">
    <property type="entry name" value="ABHYDROLASE"/>
</dbReference>
<evidence type="ECO:0000256" key="9">
    <source>
        <dbReference type="RuleBase" id="RU003421"/>
    </source>
</evidence>
<feature type="domain" description="AB hydrolase-1" evidence="10">
    <location>
        <begin position="37"/>
        <end position="303"/>
    </location>
</feature>
<evidence type="ECO:0000259" key="10">
    <source>
        <dbReference type="Pfam" id="PF00561"/>
    </source>
</evidence>
<name>A0ABV3LI94_9MICO</name>
<dbReference type="Proteomes" id="UP001553715">
    <property type="component" value="Unassembled WGS sequence"/>
</dbReference>
<evidence type="ECO:0000256" key="6">
    <source>
        <dbReference type="ARBA" id="ARBA00022670"/>
    </source>
</evidence>
<evidence type="ECO:0000256" key="1">
    <source>
        <dbReference type="ARBA" id="ARBA00001585"/>
    </source>
</evidence>
<keyword evidence="4 8" id="KW-0031">Aminopeptidase</keyword>
<evidence type="ECO:0000256" key="2">
    <source>
        <dbReference type="ARBA" id="ARBA00004496"/>
    </source>
</evidence>
<keyword evidence="6 8" id="KW-0645">Protease</keyword>
<accession>A0ABV3LI94</accession>
<comment type="subcellular location">
    <subcellularLocation>
        <location evidence="2 8">Cytoplasm</location>
    </subcellularLocation>
</comment>
<sequence>MKLDALYPPIEPYDSGMLIVGDGQRIAWEVSGNPEGKPVVFLHGGPGSGVSAWQRQFFDPEKYRIVLFDQRGCGKSTPHAGEPAADLRFNTTAHLIADIELLRRNLGIAKWLVFGGSWGSALALAYAQAHPDAVSELILRGIFTLRRVELEWFCDGGAAVLFPELWEEFIAPIPVLERSRMTEAYHRRLSDPDPAVHVPAGVAWAKWEASIVTLRPDADVLAAMTEPSAAVALARIENHFFLHRGWLSEGQLIAGVDRIRHIPAVIVQGRYDAGTPMMTAWDLHRAWPEAEFVVIDDAGHAASEPGIQQALRDAADLFADD</sequence>
<keyword evidence="5 8" id="KW-0963">Cytoplasm</keyword>
<evidence type="ECO:0000313" key="12">
    <source>
        <dbReference type="Proteomes" id="UP001553715"/>
    </source>
</evidence>
<evidence type="ECO:0000256" key="8">
    <source>
        <dbReference type="PIRNR" id="PIRNR006431"/>
    </source>
</evidence>
<dbReference type="InterPro" id="IPR000073">
    <property type="entry name" value="AB_hydrolase_1"/>
</dbReference>
<dbReference type="PRINTS" id="PR00793">
    <property type="entry name" value="PROAMNOPTASE"/>
</dbReference>
<organism evidence="11 12">
    <name type="scientific">Microbacterium profundi</name>
    <dbReference type="NCBI Taxonomy" id="450380"/>
    <lineage>
        <taxon>Bacteria</taxon>
        <taxon>Bacillati</taxon>
        <taxon>Actinomycetota</taxon>
        <taxon>Actinomycetes</taxon>
        <taxon>Micrococcales</taxon>
        <taxon>Microbacteriaceae</taxon>
        <taxon>Microbacterium</taxon>
    </lineage>
</organism>
<evidence type="ECO:0000256" key="5">
    <source>
        <dbReference type="ARBA" id="ARBA00022490"/>
    </source>
</evidence>
<proteinExistence type="inferred from homology"/>
<evidence type="ECO:0000313" key="11">
    <source>
        <dbReference type="EMBL" id="MEW1975617.1"/>
    </source>
</evidence>
<keyword evidence="7 8" id="KW-0378">Hydrolase</keyword>
<dbReference type="EC" id="3.4.11.5" evidence="8 9"/>
<keyword evidence="12" id="KW-1185">Reference proteome</keyword>
<dbReference type="PANTHER" id="PTHR43722:SF1">
    <property type="entry name" value="PROLINE IMINOPEPTIDASE"/>
    <property type="match status" value="1"/>
</dbReference>
<dbReference type="GO" id="GO:0004177">
    <property type="term" value="F:aminopeptidase activity"/>
    <property type="evidence" value="ECO:0007669"/>
    <property type="project" value="UniProtKB-KW"/>
</dbReference>
<dbReference type="InterPro" id="IPR005944">
    <property type="entry name" value="Pro_iminopeptidase"/>
</dbReference>
<evidence type="ECO:0000256" key="3">
    <source>
        <dbReference type="ARBA" id="ARBA00010088"/>
    </source>
</evidence>
<dbReference type="RefSeq" id="WP_366233003.1">
    <property type="nucleotide sequence ID" value="NZ_JBFBMH010000015.1"/>
</dbReference>
<comment type="similarity">
    <text evidence="3 8 9">Belongs to the peptidase S33 family.</text>
</comment>
<evidence type="ECO:0000256" key="7">
    <source>
        <dbReference type="ARBA" id="ARBA00022801"/>
    </source>
</evidence>